<organism evidence="1 2">
    <name type="scientific">Lactiplantibacillus dongliensis</name>
    <dbReference type="NCBI Taxonomy" id="2559919"/>
    <lineage>
        <taxon>Bacteria</taxon>
        <taxon>Bacillati</taxon>
        <taxon>Bacillota</taxon>
        <taxon>Bacilli</taxon>
        <taxon>Lactobacillales</taxon>
        <taxon>Lactobacillaceae</taxon>
        <taxon>Lactiplantibacillus</taxon>
    </lineage>
</organism>
<sequence length="129" mass="14142">MAKRALNFVIQHLGVCLLLTLVLVIAVDASWEVYRYGGEAYYLRIKRSAGTVALTKPVGMTITGHRYQGQAANAQGQVRAVAFKTFPDNPGPLRRGEFVKVTVNPHYGVTDYQVVRSSQVPVKAASYTS</sequence>
<evidence type="ECO:0000313" key="2">
    <source>
        <dbReference type="Proteomes" id="UP001596253"/>
    </source>
</evidence>
<dbReference type="RefSeq" id="WP_171001033.1">
    <property type="nucleotide sequence ID" value="NZ_BJDK01000009.1"/>
</dbReference>
<reference evidence="2" key="1">
    <citation type="journal article" date="2019" name="Int. J. Syst. Evol. Microbiol.">
        <title>The Global Catalogue of Microorganisms (GCM) 10K type strain sequencing project: providing services to taxonomists for standard genome sequencing and annotation.</title>
        <authorList>
            <consortium name="The Broad Institute Genomics Platform"/>
            <consortium name="The Broad Institute Genome Sequencing Center for Infectious Disease"/>
            <person name="Wu L."/>
            <person name="Ma J."/>
        </authorList>
    </citation>
    <scope>NUCLEOTIDE SEQUENCE [LARGE SCALE GENOMIC DNA]</scope>
    <source>
        <strain evidence="2">CCM 8932</strain>
    </source>
</reference>
<dbReference type="Gene3D" id="2.40.50.480">
    <property type="match status" value="1"/>
</dbReference>
<dbReference type="SUPFAM" id="SSF159121">
    <property type="entry name" value="BC4932-like"/>
    <property type="match status" value="1"/>
</dbReference>
<keyword evidence="2" id="KW-1185">Reference proteome</keyword>
<gene>
    <name evidence="1" type="ORF">ACFP3T_09680</name>
</gene>
<accession>A0ABW1R4X0</accession>
<dbReference type="EMBL" id="JBHSSD010000041">
    <property type="protein sequence ID" value="MFC6164938.1"/>
    <property type="molecule type" value="Genomic_DNA"/>
</dbReference>
<evidence type="ECO:0000313" key="1">
    <source>
        <dbReference type="EMBL" id="MFC6164938.1"/>
    </source>
</evidence>
<dbReference type="InterPro" id="IPR036166">
    <property type="entry name" value="YxeA-like_sf"/>
</dbReference>
<name>A0ABW1R4X0_9LACO</name>
<dbReference type="NCBIfam" id="TIGR01655">
    <property type="entry name" value="yxeA_fam"/>
    <property type="match status" value="1"/>
</dbReference>
<protein>
    <submittedName>
        <fullName evidence="1">YxeA family protein</fullName>
    </submittedName>
</protein>
<proteinExistence type="predicted"/>
<comment type="caution">
    <text evidence="1">The sequence shown here is derived from an EMBL/GenBank/DDBJ whole genome shotgun (WGS) entry which is preliminary data.</text>
</comment>
<dbReference type="Proteomes" id="UP001596253">
    <property type="component" value="Unassembled WGS sequence"/>
</dbReference>
<dbReference type="Pfam" id="PF06486">
    <property type="entry name" value="DUF1093"/>
    <property type="match status" value="1"/>
</dbReference>
<dbReference type="InterPro" id="IPR006542">
    <property type="entry name" value="DUF1093"/>
</dbReference>